<evidence type="ECO:0000313" key="3">
    <source>
        <dbReference type="Proteomes" id="UP000307244"/>
    </source>
</evidence>
<reference evidence="2 3" key="1">
    <citation type="submission" date="2019-04" db="EMBL/GenBank/DDBJ databases">
        <title>Pedobacter sp. RP-3-15 sp. nov., isolated from Arctic soil.</title>
        <authorList>
            <person name="Dahal R.H."/>
            <person name="Kim D.-U."/>
        </authorList>
    </citation>
    <scope>NUCLEOTIDE SEQUENCE [LARGE SCALE GENOMIC DNA]</scope>
    <source>
        <strain evidence="2 3">RP-3-15</strain>
    </source>
</reference>
<name>A0A4U1CC86_9SPHI</name>
<keyword evidence="3" id="KW-1185">Reference proteome</keyword>
<comment type="caution">
    <text evidence="2">The sequence shown here is derived from an EMBL/GenBank/DDBJ whole genome shotgun (WGS) entry which is preliminary data.</text>
</comment>
<dbReference type="AlphaFoldDB" id="A0A4U1CC86"/>
<evidence type="ECO:0000256" key="1">
    <source>
        <dbReference type="SAM" id="Phobius"/>
    </source>
</evidence>
<keyword evidence="1" id="KW-0472">Membrane</keyword>
<feature type="transmembrane region" description="Helical" evidence="1">
    <location>
        <begin position="102"/>
        <end position="120"/>
    </location>
</feature>
<sequence length="156" mass="18127">MKNNLLLPSRYKIIGWITFLVFAILGYFTLYNDFEIPGFAIHASIQTDSGFGQLFSGGPFNNNFTNELAILGTVSGLLMVCLARHKNEDEYIAQLRLKAWQWSVLISYILFIIINFAFYGMAYYMIVFYNSYTILIIFIAKFHYSMYKLNKQTETN</sequence>
<feature type="transmembrane region" description="Helical" evidence="1">
    <location>
        <begin position="126"/>
        <end position="144"/>
    </location>
</feature>
<dbReference type="Proteomes" id="UP000307244">
    <property type="component" value="Unassembled WGS sequence"/>
</dbReference>
<feature type="transmembrane region" description="Helical" evidence="1">
    <location>
        <begin position="12"/>
        <end position="30"/>
    </location>
</feature>
<dbReference type="EMBL" id="SWBQ01000007">
    <property type="protein sequence ID" value="TKC03665.1"/>
    <property type="molecule type" value="Genomic_DNA"/>
</dbReference>
<gene>
    <name evidence="2" type="ORF">FA047_19055</name>
</gene>
<organism evidence="2 3">
    <name type="scientific">Pedobacter frigoris</name>
    <dbReference type="NCBI Taxonomy" id="2571272"/>
    <lineage>
        <taxon>Bacteria</taxon>
        <taxon>Pseudomonadati</taxon>
        <taxon>Bacteroidota</taxon>
        <taxon>Sphingobacteriia</taxon>
        <taxon>Sphingobacteriales</taxon>
        <taxon>Sphingobacteriaceae</taxon>
        <taxon>Pedobacter</taxon>
    </lineage>
</organism>
<protein>
    <submittedName>
        <fullName evidence="2">Uncharacterized protein</fullName>
    </submittedName>
</protein>
<feature type="transmembrane region" description="Helical" evidence="1">
    <location>
        <begin position="64"/>
        <end position="82"/>
    </location>
</feature>
<keyword evidence="1" id="KW-0812">Transmembrane</keyword>
<keyword evidence="1" id="KW-1133">Transmembrane helix</keyword>
<proteinExistence type="predicted"/>
<evidence type="ECO:0000313" key="2">
    <source>
        <dbReference type="EMBL" id="TKC03665.1"/>
    </source>
</evidence>
<dbReference type="RefSeq" id="WP_136837688.1">
    <property type="nucleotide sequence ID" value="NZ_SWBQ01000007.1"/>
</dbReference>
<accession>A0A4U1CC86</accession>
<dbReference type="OrthoDB" id="894278at2"/>